<sequence>MKDINKEIDIAFEKKFLDDFIVMLKLYKPYLHDKINQTGIISTMIGKALGIEEPQYYLAGYYANVGLMSVGNLISKSGHLTEDEYAVVKRHPVLGSEYLERKGLKLCADYTYFHHEMPDGSGYFKESNYPKEAAYINIADVFQGCVTPKPYRPPLTIREAIKATLDDYRSYIMIDQNEVAEIEKVLRAFYETL</sequence>
<name>A0A076FDV5_9BACT</name>
<dbReference type="eggNOG" id="COG2206">
    <property type="taxonomic scope" value="Bacteria"/>
</dbReference>
<dbReference type="PANTHER" id="PTHR43155">
    <property type="entry name" value="CYCLIC DI-GMP PHOSPHODIESTERASE PA4108-RELATED"/>
    <property type="match status" value="1"/>
</dbReference>
<keyword evidence="2" id="KW-1185">Reference proteome</keyword>
<dbReference type="SUPFAM" id="SSF109604">
    <property type="entry name" value="HD-domain/PDEase-like"/>
    <property type="match status" value="1"/>
</dbReference>
<dbReference type="PANTHER" id="PTHR43155:SF2">
    <property type="entry name" value="CYCLIC DI-GMP PHOSPHODIESTERASE PA4108"/>
    <property type="match status" value="1"/>
</dbReference>
<dbReference type="HOGENOM" id="CLU_086618_0_0_7"/>
<protein>
    <recommendedName>
        <fullName evidence="3">HD-GYP domain-containing protein</fullName>
    </recommendedName>
</protein>
<dbReference type="OrthoDB" id="9781223at2"/>
<dbReference type="AlphaFoldDB" id="A0A076FDV5"/>
<gene>
    <name evidence="1" type="ORF">CIG1485E_a0062</name>
</gene>
<evidence type="ECO:0008006" key="3">
    <source>
        <dbReference type="Google" id="ProtNLM"/>
    </source>
</evidence>
<evidence type="ECO:0000313" key="1">
    <source>
        <dbReference type="EMBL" id="AII15587.1"/>
    </source>
</evidence>
<dbReference type="KEGG" id="caj:CIG1485E_a0062"/>
<dbReference type="RefSeq" id="WP_041572709.1">
    <property type="nucleotide sequence ID" value="NZ_CP009044.1"/>
</dbReference>
<dbReference type="EMBL" id="CP009044">
    <property type="protein sequence ID" value="AII15587.1"/>
    <property type="molecule type" value="Genomic_DNA"/>
</dbReference>
<dbReference type="Proteomes" id="UP000028486">
    <property type="component" value="Plasmid pCIG1485E"/>
</dbReference>
<keyword evidence="1" id="KW-0614">Plasmid</keyword>
<proteinExistence type="predicted"/>
<evidence type="ECO:0000313" key="2">
    <source>
        <dbReference type="Proteomes" id="UP000028486"/>
    </source>
</evidence>
<dbReference type="Pfam" id="PF13487">
    <property type="entry name" value="HD_5"/>
    <property type="match status" value="1"/>
</dbReference>
<accession>A0A076FDV5</accession>
<reference evidence="1 2" key="1">
    <citation type="journal article" date="2014" name="Genome Announc.">
        <title>Complete Genome Sequence of Campylobacter iguaniorum Strain 1485ET, Isolated from a Bearded Dragon (Pogona vitticeps).</title>
        <authorList>
            <person name="Gilbert M.J."/>
            <person name="Miller W.G."/>
            <person name="Yee E."/>
            <person name="Kik M."/>
            <person name="Wagenaar J.A."/>
            <person name="Duim B."/>
        </authorList>
    </citation>
    <scope>NUCLEOTIDE SEQUENCE [LARGE SCALE GENOMIC DNA]</scope>
    <source>
        <strain evidence="1 2">1485E</strain>
        <plasmid evidence="1">pCIG1485E</plasmid>
    </source>
</reference>
<dbReference type="Gene3D" id="1.10.3210.10">
    <property type="entry name" value="Hypothetical protein af1432"/>
    <property type="match status" value="1"/>
</dbReference>
<organism evidence="1 2">
    <name type="scientific">Campylobacter iguaniorum</name>
    <dbReference type="NCBI Taxonomy" id="1244531"/>
    <lineage>
        <taxon>Bacteria</taxon>
        <taxon>Pseudomonadati</taxon>
        <taxon>Campylobacterota</taxon>
        <taxon>Epsilonproteobacteria</taxon>
        <taxon>Campylobacterales</taxon>
        <taxon>Campylobacteraceae</taxon>
        <taxon>Campylobacter</taxon>
    </lineage>
</organism>
<geneLocation type="plasmid" evidence="1 2">
    <name>pCIG1485E</name>
</geneLocation>